<dbReference type="GO" id="GO:0015485">
    <property type="term" value="F:cholesterol binding"/>
    <property type="evidence" value="ECO:0007669"/>
    <property type="project" value="InterPro"/>
</dbReference>
<evidence type="ECO:0000313" key="1">
    <source>
        <dbReference type="EMBL" id="TFH95936.1"/>
    </source>
</evidence>
<dbReference type="InterPro" id="IPR036359">
    <property type="entry name" value="Thiol_cytolysin_sf"/>
</dbReference>
<gene>
    <name evidence="1" type="ORF">E4P47_03330</name>
</gene>
<organism evidence="1 2">
    <name type="scientific">Porphyromonas levii</name>
    <dbReference type="NCBI Taxonomy" id="28114"/>
    <lineage>
        <taxon>Bacteria</taxon>
        <taxon>Pseudomonadati</taxon>
        <taxon>Bacteroidota</taxon>
        <taxon>Bacteroidia</taxon>
        <taxon>Bacteroidales</taxon>
        <taxon>Porphyromonadaceae</taxon>
        <taxon>Porphyromonas</taxon>
    </lineage>
</organism>
<dbReference type="EMBL" id="SPNC01000033">
    <property type="protein sequence ID" value="TFH95936.1"/>
    <property type="molecule type" value="Genomic_DNA"/>
</dbReference>
<name>A0A4Y8WQ27_9PORP</name>
<protein>
    <recommendedName>
        <fullName evidence="3">Thiol-activated cytolysin</fullName>
    </recommendedName>
</protein>
<keyword evidence="2" id="KW-1185">Reference proteome</keyword>
<dbReference type="Pfam" id="PF01289">
    <property type="entry name" value="Thiol_cytolysin"/>
    <property type="match status" value="1"/>
</dbReference>
<dbReference type="RefSeq" id="WP_134849025.1">
    <property type="nucleotide sequence ID" value="NZ_CP197400.1"/>
</dbReference>
<proteinExistence type="predicted"/>
<accession>A0A4Y8WQ27</accession>
<evidence type="ECO:0000313" key="2">
    <source>
        <dbReference type="Proteomes" id="UP000297225"/>
    </source>
</evidence>
<comment type="caution">
    <text evidence="1">The sequence shown here is derived from an EMBL/GenBank/DDBJ whole genome shotgun (WGS) entry which is preliminary data.</text>
</comment>
<dbReference type="AlphaFoldDB" id="A0A4Y8WQ27"/>
<dbReference type="Gene3D" id="3.40.30.40">
    <property type="entry name" value="Perfringolysin"/>
    <property type="match status" value="1"/>
</dbReference>
<dbReference type="InterPro" id="IPR001869">
    <property type="entry name" value="Thiol_cytolysin"/>
</dbReference>
<sequence>MMTSKTTFLKSLTLAGYSIVAALVFASCSPQTKDAPNGNEVLTNNKSITAYLTGLPVHNGVTSLRATDFPENGRPVEIGFLPDGVLRAARSAADREPGVNEKGQPGWWVKTSRRYKLSEVFDESVLLNPTNDVLFPGVVFRGNTIGDGTYAVISDIDRAKIKISIDRRTQEGDNDKISREFENIQMSDYRKALNEWGQINFKEGSALTTSSIDEVRSMDEVNFKMGAGFDNGAIKVSTNLKFNFENNKNHFLVKFIQKQYSVTMDIPKMIFKTVDPKVIKDYQPVYISNIDYGRMVFMSVETSHSLQEVEAALKAAVEKLHINGELEAKYRKVLDSSTINFVAIGGGVDDHSIIVEKGWEGCKNFMISKIPLGKLPPIAFQLRLASDNSVARVVKATEYTITKREFIPDCRGVDILSEVVSLQGFSYYGGTIWVYGHCGLEAHNSALKVEQKYIFDRSRDNYQSILNDIYFPYPVDSPQRAHITISKPENMDMEEFLRQRVNFTTNLSMRFSSPSKDVHLAKGTIEFTIADIIKMTSVDRVKPKPMIFCVSSSNNGYKLFVNFKVHCVDLLPVKADK</sequence>
<dbReference type="OrthoDB" id="662759at2"/>
<dbReference type="STRING" id="1122973.GCA_000379925_01802"/>
<dbReference type="Gene3D" id="3.30.1040.20">
    <property type="match status" value="1"/>
</dbReference>
<dbReference type="PROSITE" id="PS51257">
    <property type="entry name" value="PROKAR_LIPOPROTEIN"/>
    <property type="match status" value="1"/>
</dbReference>
<dbReference type="InterPro" id="IPR036363">
    <property type="entry name" value="Thiol_cytolysin_ab_sf"/>
</dbReference>
<dbReference type="Gene3D" id="3.90.840.10">
    <property type="entry name" value="Thiol-activated cytolysin superfamily/Thiol-activated cytolysin, alpha-beta domain"/>
    <property type="match status" value="1"/>
</dbReference>
<reference evidence="1 2" key="1">
    <citation type="submission" date="2019-03" db="EMBL/GenBank/DDBJ databases">
        <title>Porphyromonas levii Isolated from the Uterus of Dairy Cows.</title>
        <authorList>
            <person name="Francis A.M."/>
        </authorList>
    </citation>
    <scope>NUCLEOTIDE SEQUENCE [LARGE SCALE GENOMIC DNA]</scope>
    <source>
        <strain evidence="1 2">AF5678</strain>
    </source>
</reference>
<dbReference type="SUPFAM" id="SSF56978">
    <property type="entry name" value="Perfringolysin"/>
    <property type="match status" value="1"/>
</dbReference>
<dbReference type="Proteomes" id="UP000297225">
    <property type="component" value="Unassembled WGS sequence"/>
</dbReference>
<evidence type="ECO:0008006" key="3">
    <source>
        <dbReference type="Google" id="ProtNLM"/>
    </source>
</evidence>